<dbReference type="InterPro" id="IPR004993">
    <property type="entry name" value="GH3"/>
</dbReference>
<dbReference type="Pfam" id="PF23571">
    <property type="entry name" value="GH3_M"/>
    <property type="match status" value="1"/>
</dbReference>
<feature type="domain" description="GH3 middle" evidence="3">
    <location>
        <begin position="145"/>
        <end position="167"/>
    </location>
</feature>
<accession>A0ABQ7XWD0</accession>
<evidence type="ECO:0000313" key="5">
    <source>
        <dbReference type="EMBL" id="KAH0860255.1"/>
    </source>
</evidence>
<evidence type="ECO:0000256" key="2">
    <source>
        <dbReference type="ARBA" id="ARBA00022598"/>
    </source>
</evidence>
<dbReference type="EMBL" id="JAGKQM010000019">
    <property type="protein sequence ID" value="KAH0860255.1"/>
    <property type="molecule type" value="Genomic_DNA"/>
</dbReference>
<keyword evidence="6" id="KW-1185">Reference proteome</keyword>
<comment type="similarity">
    <text evidence="1">Belongs to the IAA-amido conjugating enzyme family.</text>
</comment>
<dbReference type="InterPro" id="IPR055377">
    <property type="entry name" value="GH3_M"/>
</dbReference>
<comment type="caution">
    <text evidence="5">The sequence shown here is derived from an EMBL/GenBank/DDBJ whole genome shotgun (WGS) entry which is preliminary data.</text>
</comment>
<feature type="domain" description="GH3 C-terminal" evidence="4">
    <location>
        <begin position="192"/>
        <end position="274"/>
    </location>
</feature>
<name>A0ABQ7XWD0_BRANA</name>
<dbReference type="InterPro" id="IPR055378">
    <property type="entry name" value="GH3_C"/>
</dbReference>
<organism evidence="5 6">
    <name type="scientific">Brassica napus</name>
    <name type="common">Rape</name>
    <dbReference type="NCBI Taxonomy" id="3708"/>
    <lineage>
        <taxon>Eukaryota</taxon>
        <taxon>Viridiplantae</taxon>
        <taxon>Streptophyta</taxon>
        <taxon>Embryophyta</taxon>
        <taxon>Tracheophyta</taxon>
        <taxon>Spermatophyta</taxon>
        <taxon>Magnoliopsida</taxon>
        <taxon>eudicotyledons</taxon>
        <taxon>Gunneridae</taxon>
        <taxon>Pentapetalae</taxon>
        <taxon>rosids</taxon>
        <taxon>malvids</taxon>
        <taxon>Brassicales</taxon>
        <taxon>Brassicaceae</taxon>
        <taxon>Brassiceae</taxon>
        <taxon>Brassica</taxon>
    </lineage>
</organism>
<sequence length="297" mass="33519">MFGIQEIDTDIKHGVLTSRITVPSVRTAMSKLLTAPNPELAETIRNKCLSLSNWYGLIPALFPNAKHVYGIMTGSMEPYVKKLRHYAGDLPLVSHDYGISEGWIAAAKVTPRLSPEEAMFAVIPNLGYFEFLPVSEREGEQEPVGLYRYRLGDVLKITGFYKTPQVKSHMQEKPVYVHQHRQEHRKRPSAFKPGHYVIFWEISGETNEDVLQDFCNCLEIGFIDAGYMSSRKCKTIGALELRVLEKGTFEKVQEHFLGLGSSAGQFKMPRCVKPSNAKVMQIPCENVVSKIFSTAFE</sequence>
<reference evidence="5 6" key="1">
    <citation type="submission" date="2021-05" db="EMBL/GenBank/DDBJ databases">
        <title>Genome Assembly of Synthetic Allotetraploid Brassica napus Reveals Homoeologous Exchanges between Subgenomes.</title>
        <authorList>
            <person name="Davis J.T."/>
        </authorList>
    </citation>
    <scope>NUCLEOTIDE SEQUENCE [LARGE SCALE GENOMIC DNA]</scope>
    <source>
        <strain evidence="6">cv. Da-Ae</strain>
        <tissue evidence="5">Seedling</tissue>
    </source>
</reference>
<dbReference type="Proteomes" id="UP000824890">
    <property type="component" value="Unassembled WGS sequence"/>
</dbReference>
<evidence type="ECO:0000259" key="3">
    <source>
        <dbReference type="Pfam" id="PF23571"/>
    </source>
</evidence>
<evidence type="ECO:0000259" key="4">
    <source>
        <dbReference type="Pfam" id="PF23572"/>
    </source>
</evidence>
<evidence type="ECO:0000256" key="1">
    <source>
        <dbReference type="ARBA" id="ARBA00008068"/>
    </source>
</evidence>
<protein>
    <submittedName>
        <fullName evidence="5">Uncharacterized protein</fullName>
    </submittedName>
</protein>
<proteinExistence type="inferred from homology"/>
<gene>
    <name evidence="5" type="ORF">HID58_088516</name>
</gene>
<dbReference type="PANTHER" id="PTHR31901:SF77">
    <property type="entry name" value="JASMONIC ACID-AMIDO SYNTHETASE JAR1-LIKE"/>
    <property type="match status" value="1"/>
</dbReference>
<dbReference type="Pfam" id="PF03321">
    <property type="entry name" value="GH3"/>
    <property type="match status" value="1"/>
</dbReference>
<dbReference type="Pfam" id="PF23572">
    <property type="entry name" value="GH3_C"/>
    <property type="match status" value="1"/>
</dbReference>
<dbReference type="PANTHER" id="PTHR31901">
    <property type="entry name" value="GH3 DOMAIN-CONTAINING PROTEIN"/>
    <property type="match status" value="1"/>
</dbReference>
<evidence type="ECO:0000313" key="6">
    <source>
        <dbReference type="Proteomes" id="UP000824890"/>
    </source>
</evidence>
<keyword evidence="2" id="KW-0436">Ligase</keyword>